<evidence type="ECO:0000313" key="5">
    <source>
        <dbReference type="EMBL" id="RHY12601.1"/>
    </source>
</evidence>
<dbReference type="Proteomes" id="UP000265427">
    <property type="component" value="Unassembled WGS sequence"/>
</dbReference>
<evidence type="ECO:0000256" key="2">
    <source>
        <dbReference type="ARBA" id="ARBA00022679"/>
    </source>
</evidence>
<keyword evidence="1" id="KW-0489">Methyltransferase</keyword>
<proteinExistence type="predicted"/>
<evidence type="ECO:0000256" key="3">
    <source>
        <dbReference type="ARBA" id="ARBA00022691"/>
    </source>
</evidence>
<dbReference type="GO" id="GO:0042826">
    <property type="term" value="F:histone deacetylase binding"/>
    <property type="evidence" value="ECO:0007669"/>
    <property type="project" value="TreeGrafter"/>
</dbReference>
<protein>
    <recommendedName>
        <fullName evidence="4">SET domain-containing protein</fullName>
    </recommendedName>
</protein>
<dbReference type="InterPro" id="IPR052097">
    <property type="entry name" value="SET-MYND_domain_protein"/>
</dbReference>
<dbReference type="AlphaFoldDB" id="A0A397B4H6"/>
<dbReference type="VEuPathDB" id="FungiDB:H257_09840"/>
<dbReference type="InterPro" id="IPR001214">
    <property type="entry name" value="SET_dom"/>
</dbReference>
<feature type="domain" description="SET" evidence="4">
    <location>
        <begin position="102"/>
        <end position="235"/>
    </location>
</feature>
<evidence type="ECO:0000256" key="1">
    <source>
        <dbReference type="ARBA" id="ARBA00022603"/>
    </source>
</evidence>
<dbReference type="Gene3D" id="2.170.270.10">
    <property type="entry name" value="SET domain"/>
    <property type="match status" value="1"/>
</dbReference>
<keyword evidence="2" id="KW-0808">Transferase</keyword>
<dbReference type="SUPFAM" id="SSF82199">
    <property type="entry name" value="SET domain"/>
    <property type="match status" value="1"/>
</dbReference>
<keyword evidence="3" id="KW-0949">S-adenosyl-L-methionine</keyword>
<gene>
    <name evidence="5" type="ORF">DYB36_009377</name>
</gene>
<comment type="caution">
    <text evidence="5">The sequence shown here is derived from an EMBL/GenBank/DDBJ whole genome shotgun (WGS) entry which is preliminary data.</text>
</comment>
<dbReference type="PANTHER" id="PTHR46165:SF2">
    <property type="entry name" value="SET AND MYND DOMAIN-CONTAINING PROTEIN 4"/>
    <property type="match status" value="1"/>
</dbReference>
<organism evidence="5 6">
    <name type="scientific">Aphanomyces astaci</name>
    <name type="common">Crayfish plague agent</name>
    <dbReference type="NCBI Taxonomy" id="112090"/>
    <lineage>
        <taxon>Eukaryota</taxon>
        <taxon>Sar</taxon>
        <taxon>Stramenopiles</taxon>
        <taxon>Oomycota</taxon>
        <taxon>Saprolegniomycetes</taxon>
        <taxon>Saprolegniales</taxon>
        <taxon>Verrucalvaceae</taxon>
        <taxon>Aphanomyces</taxon>
    </lineage>
</organism>
<reference evidence="5 6" key="1">
    <citation type="submission" date="2018-08" db="EMBL/GenBank/DDBJ databases">
        <title>Aphanomyces genome sequencing and annotation.</title>
        <authorList>
            <person name="Minardi D."/>
            <person name="Oidtmann B."/>
            <person name="Van Der Giezen M."/>
            <person name="Studholme D.J."/>
        </authorList>
    </citation>
    <scope>NUCLEOTIDE SEQUENCE [LARGE SCALE GENOMIC DNA]</scope>
    <source>
        <strain evidence="5 6">Kv</strain>
    </source>
</reference>
<dbReference type="GO" id="GO:0008168">
    <property type="term" value="F:methyltransferase activity"/>
    <property type="evidence" value="ECO:0007669"/>
    <property type="project" value="UniProtKB-KW"/>
</dbReference>
<name>A0A397B4H6_APHAT</name>
<dbReference type="GO" id="GO:0005634">
    <property type="term" value="C:nucleus"/>
    <property type="evidence" value="ECO:0007669"/>
    <property type="project" value="TreeGrafter"/>
</dbReference>
<dbReference type="InterPro" id="IPR011990">
    <property type="entry name" value="TPR-like_helical_dom_sf"/>
</dbReference>
<dbReference type="CDD" id="cd20071">
    <property type="entry name" value="SET_SMYD"/>
    <property type="match status" value="1"/>
</dbReference>
<dbReference type="Gene3D" id="1.25.40.10">
    <property type="entry name" value="Tetratricopeptide repeat domain"/>
    <property type="match status" value="1"/>
</dbReference>
<evidence type="ECO:0000259" key="4">
    <source>
        <dbReference type="Pfam" id="PF00856"/>
    </source>
</evidence>
<dbReference type="PANTHER" id="PTHR46165">
    <property type="entry name" value="SET AND MYND DOMAIN-CONTAINING PROTEIN 4"/>
    <property type="match status" value="1"/>
</dbReference>
<sequence length="462" mass="49194">MEFDAPTFLEAPVSQDMSKPIVATSALTAGQVIFAEAATVASAGGMEPEQGFHEEDCEDEECDGCAAIDESDDALEDVLDESEHDEVSAYVVAHFSELTAACESFEALGASEVRKNLFKVFHLIEVDAKAIDSFLSLDVVADDVAATLDAATGLRDAHPSAIPASLTTDQVAHLIGVLHKHSIPLEDIGGSGLFFFVSKLKHSCTPNASYTDAGDAIWVTAIQPIAVGEQITVDFFDTHYMCAAERKQVLTEEGHACACGVCSGTAPDLTRGFKCQVPTCPSGIVHPTNNDVFACTTCDTVWDAATVAAAVKAEDTLLTELEVDSVEQVLELAQNSPLHPFHHIFYSALAVLLEDSVAEQNMTEPQALALMTIQADALNYVVPFPHSEKVSVYDSIAQAHVEAGDIAKATEAYALAYQTCINVFGPESKTSIMFKGLVDNTPTNAAEIAAAYGFDVDDDDDE</sequence>
<dbReference type="EMBL" id="QUSZ01004817">
    <property type="protein sequence ID" value="RHY12601.1"/>
    <property type="molecule type" value="Genomic_DNA"/>
</dbReference>
<evidence type="ECO:0000313" key="6">
    <source>
        <dbReference type="Proteomes" id="UP000265427"/>
    </source>
</evidence>
<dbReference type="InterPro" id="IPR046341">
    <property type="entry name" value="SET_dom_sf"/>
</dbReference>
<accession>A0A397B4H6</accession>
<dbReference type="Pfam" id="PF00856">
    <property type="entry name" value="SET"/>
    <property type="match status" value="1"/>
</dbReference>
<dbReference type="GO" id="GO:0005737">
    <property type="term" value="C:cytoplasm"/>
    <property type="evidence" value="ECO:0007669"/>
    <property type="project" value="TreeGrafter"/>
</dbReference>
<dbReference type="GO" id="GO:0032259">
    <property type="term" value="P:methylation"/>
    <property type="evidence" value="ECO:0007669"/>
    <property type="project" value="UniProtKB-KW"/>
</dbReference>